<dbReference type="Proteomes" id="UP000294744">
    <property type="component" value="Unassembled WGS sequence"/>
</dbReference>
<dbReference type="EMBL" id="SMKV01000033">
    <property type="protein sequence ID" value="TDC89401.1"/>
    <property type="molecule type" value="Genomic_DNA"/>
</dbReference>
<evidence type="ECO:0000313" key="1">
    <source>
        <dbReference type="EMBL" id="TDC89401.1"/>
    </source>
</evidence>
<organism evidence="1 2">
    <name type="scientific">Saccharopolyspora aridisoli</name>
    <dbReference type="NCBI Taxonomy" id="2530385"/>
    <lineage>
        <taxon>Bacteria</taxon>
        <taxon>Bacillati</taxon>
        <taxon>Actinomycetota</taxon>
        <taxon>Actinomycetes</taxon>
        <taxon>Pseudonocardiales</taxon>
        <taxon>Pseudonocardiaceae</taxon>
        <taxon>Saccharopolyspora</taxon>
    </lineage>
</organism>
<accession>A0A4R4UD10</accession>
<reference evidence="1 2" key="1">
    <citation type="submission" date="2019-03" db="EMBL/GenBank/DDBJ databases">
        <title>Draft genome sequences of novel Actinobacteria.</title>
        <authorList>
            <person name="Sahin N."/>
            <person name="Ay H."/>
            <person name="Saygin H."/>
        </authorList>
    </citation>
    <scope>NUCLEOTIDE SEQUENCE [LARGE SCALE GENOMIC DNA]</scope>
    <source>
        <strain evidence="1 2">16K404</strain>
    </source>
</reference>
<dbReference type="InterPro" id="IPR009409">
    <property type="entry name" value="DUF1059"/>
</dbReference>
<dbReference type="Pfam" id="PF06348">
    <property type="entry name" value="DUF1059"/>
    <property type="match status" value="1"/>
</dbReference>
<comment type="caution">
    <text evidence="1">The sequence shown here is derived from an EMBL/GenBank/DDBJ whole genome shotgun (WGS) entry which is preliminary data.</text>
</comment>
<sequence length="164" mass="18832">MTRKVADCRKTPSDINCSLTIIGEEDEVVRAAVEHAVSTHGHDDTPELREQVRSMIEDETASSKGAMEFVQLIEFKTHRREELSELLTEWEDRTGGKRTATRAVLAEDHEQPDLYYEMVEFPSYDEAIRNSHLPETEELSERMRNLCEGEPTFHNLDVVRAEAL</sequence>
<proteinExistence type="predicted"/>
<evidence type="ECO:0000313" key="2">
    <source>
        <dbReference type="Proteomes" id="UP000294744"/>
    </source>
</evidence>
<protein>
    <submittedName>
        <fullName evidence="1">DUF1059 domain-containing protein</fullName>
    </submittedName>
</protein>
<keyword evidence="2" id="KW-1185">Reference proteome</keyword>
<dbReference type="OrthoDB" id="9182871at2"/>
<dbReference type="AlphaFoldDB" id="A0A4R4UD10"/>
<name>A0A4R4UD10_9PSEU</name>
<dbReference type="RefSeq" id="WP_132626066.1">
    <property type="nucleotide sequence ID" value="NZ_SMKV01000033.1"/>
</dbReference>
<gene>
    <name evidence="1" type="ORF">E1161_21340</name>
</gene>